<organism evidence="2 3">
    <name type="scientific">Rugamonas aquatica</name>
    <dbReference type="NCBI Taxonomy" id="2743357"/>
    <lineage>
        <taxon>Bacteria</taxon>
        <taxon>Pseudomonadati</taxon>
        <taxon>Pseudomonadota</taxon>
        <taxon>Betaproteobacteria</taxon>
        <taxon>Burkholderiales</taxon>
        <taxon>Oxalobacteraceae</taxon>
        <taxon>Telluria group</taxon>
        <taxon>Rugamonas</taxon>
    </lineage>
</organism>
<sequence>MKNWFVSQRGAYFFLLLGIGLMLLFVALERHFPRADQLETASGRVTWSRAAQGGLYFTLGGEERQFVVFVKGDADQRLRLAIQDAEAYPIKVRYHPEQVSSPSFVPGRFYAVYGVSVGGKEVSSLAVVQGSYRRDNLVALAMGVLFAAYGGRRVWNLRNAVAGAPADRYRRPR</sequence>
<dbReference type="AlphaFoldDB" id="A0A6A7N282"/>
<reference evidence="2 3" key="1">
    <citation type="submission" date="2019-10" db="EMBL/GenBank/DDBJ databases">
        <title>Two novel species isolated from a subtropical stream in China.</title>
        <authorList>
            <person name="Lu H."/>
        </authorList>
    </citation>
    <scope>NUCLEOTIDE SEQUENCE [LARGE SCALE GENOMIC DNA]</scope>
    <source>
        <strain evidence="2 3">FT29W</strain>
    </source>
</reference>
<accession>A0A6A7N282</accession>
<keyword evidence="3" id="KW-1185">Reference proteome</keyword>
<keyword evidence="1" id="KW-1133">Transmembrane helix</keyword>
<dbReference type="EMBL" id="WHUG01000004">
    <property type="protein sequence ID" value="MQA39179.1"/>
    <property type="molecule type" value="Genomic_DNA"/>
</dbReference>
<feature type="transmembrane region" description="Helical" evidence="1">
    <location>
        <begin position="12"/>
        <end position="28"/>
    </location>
</feature>
<evidence type="ECO:0000313" key="3">
    <source>
        <dbReference type="Proteomes" id="UP000440498"/>
    </source>
</evidence>
<dbReference type="Proteomes" id="UP000440498">
    <property type="component" value="Unassembled WGS sequence"/>
</dbReference>
<keyword evidence="1" id="KW-0812">Transmembrane</keyword>
<protein>
    <submittedName>
        <fullName evidence="2">Uncharacterized protein</fullName>
    </submittedName>
</protein>
<gene>
    <name evidence="2" type="ORF">GEV02_13565</name>
</gene>
<proteinExistence type="predicted"/>
<dbReference type="RefSeq" id="WP_152838452.1">
    <property type="nucleotide sequence ID" value="NZ_WHUG01000004.1"/>
</dbReference>
<keyword evidence="1" id="KW-0472">Membrane</keyword>
<comment type="caution">
    <text evidence="2">The sequence shown here is derived from an EMBL/GenBank/DDBJ whole genome shotgun (WGS) entry which is preliminary data.</text>
</comment>
<evidence type="ECO:0000313" key="2">
    <source>
        <dbReference type="EMBL" id="MQA39179.1"/>
    </source>
</evidence>
<evidence type="ECO:0000256" key="1">
    <source>
        <dbReference type="SAM" id="Phobius"/>
    </source>
</evidence>
<name>A0A6A7N282_9BURK</name>